<dbReference type="Proteomes" id="UP000499080">
    <property type="component" value="Unassembled WGS sequence"/>
</dbReference>
<dbReference type="SUPFAM" id="SSF54695">
    <property type="entry name" value="POZ domain"/>
    <property type="match status" value="1"/>
</dbReference>
<dbReference type="CDD" id="cd18186">
    <property type="entry name" value="BTB_POZ_ZBTB_KLHL-like"/>
    <property type="match status" value="1"/>
</dbReference>
<sequence length="105" mass="12119">MSVPPKSFAERFNSGSWEGQQKFTVRILKANEGTTFRIHRIVLSQRSGYFRALFDFNLNQEKVFIPNIDRKILESILVYMCTRTIALDDKNVCGMMIVGPLPFKT</sequence>
<dbReference type="PROSITE" id="PS50097">
    <property type="entry name" value="BTB"/>
    <property type="match status" value="1"/>
</dbReference>
<comment type="caution">
    <text evidence="3">The sequence shown here is derived from an EMBL/GenBank/DDBJ whole genome shotgun (WGS) entry which is preliminary data.</text>
</comment>
<feature type="domain" description="BTB" evidence="1">
    <location>
        <begin position="24"/>
        <end position="89"/>
    </location>
</feature>
<evidence type="ECO:0000313" key="2">
    <source>
        <dbReference type="EMBL" id="GBN19876.1"/>
    </source>
</evidence>
<dbReference type="EMBL" id="BGPR01006535">
    <property type="protein sequence ID" value="GBN19876.1"/>
    <property type="molecule type" value="Genomic_DNA"/>
</dbReference>
<dbReference type="Pfam" id="PF00651">
    <property type="entry name" value="BTB"/>
    <property type="match status" value="1"/>
</dbReference>
<accession>A0A4Y2LYL4</accession>
<dbReference type="OrthoDB" id="6482909at2759"/>
<dbReference type="AlphaFoldDB" id="A0A4Y2LYL4"/>
<proteinExistence type="predicted"/>
<dbReference type="InterPro" id="IPR000210">
    <property type="entry name" value="BTB/POZ_dom"/>
</dbReference>
<dbReference type="InterPro" id="IPR011333">
    <property type="entry name" value="SKP1/BTB/POZ_sf"/>
</dbReference>
<gene>
    <name evidence="2" type="ORF">AVEN_125142_1</name>
    <name evidence="3" type="ORF">AVEN_73523_1</name>
</gene>
<dbReference type="Gene3D" id="3.30.710.10">
    <property type="entry name" value="Potassium Channel Kv1.1, Chain A"/>
    <property type="match status" value="1"/>
</dbReference>
<evidence type="ECO:0000313" key="3">
    <source>
        <dbReference type="EMBL" id="GBN19885.1"/>
    </source>
</evidence>
<evidence type="ECO:0000259" key="1">
    <source>
        <dbReference type="PROSITE" id="PS50097"/>
    </source>
</evidence>
<reference evidence="3 4" key="1">
    <citation type="journal article" date="2019" name="Sci. Rep.">
        <title>Orb-weaving spider Araneus ventricosus genome elucidates the spidroin gene catalogue.</title>
        <authorList>
            <person name="Kono N."/>
            <person name="Nakamura H."/>
            <person name="Ohtoshi R."/>
            <person name="Moran D.A.P."/>
            <person name="Shinohara A."/>
            <person name="Yoshida Y."/>
            <person name="Fujiwara M."/>
            <person name="Mori M."/>
            <person name="Tomita M."/>
            <person name="Arakawa K."/>
        </authorList>
    </citation>
    <scope>NUCLEOTIDE SEQUENCE [LARGE SCALE GENOMIC DNA]</scope>
</reference>
<name>A0A4Y2LYL4_ARAVE</name>
<dbReference type="EMBL" id="BGPR01006536">
    <property type="protein sequence ID" value="GBN19885.1"/>
    <property type="molecule type" value="Genomic_DNA"/>
</dbReference>
<keyword evidence="4" id="KW-1185">Reference proteome</keyword>
<evidence type="ECO:0000313" key="4">
    <source>
        <dbReference type="Proteomes" id="UP000499080"/>
    </source>
</evidence>
<organism evidence="3 4">
    <name type="scientific">Araneus ventricosus</name>
    <name type="common">Orbweaver spider</name>
    <name type="synonym">Epeira ventricosa</name>
    <dbReference type="NCBI Taxonomy" id="182803"/>
    <lineage>
        <taxon>Eukaryota</taxon>
        <taxon>Metazoa</taxon>
        <taxon>Ecdysozoa</taxon>
        <taxon>Arthropoda</taxon>
        <taxon>Chelicerata</taxon>
        <taxon>Arachnida</taxon>
        <taxon>Araneae</taxon>
        <taxon>Araneomorphae</taxon>
        <taxon>Entelegynae</taxon>
        <taxon>Araneoidea</taxon>
        <taxon>Araneidae</taxon>
        <taxon>Araneus</taxon>
    </lineage>
</organism>
<protein>
    <recommendedName>
        <fullName evidence="1">BTB domain-containing protein</fullName>
    </recommendedName>
</protein>